<evidence type="ECO:0000256" key="2">
    <source>
        <dbReference type="ARBA" id="ARBA00022840"/>
    </source>
</evidence>
<dbReference type="InterPro" id="IPR058031">
    <property type="entry name" value="AAA_lid_NorR"/>
</dbReference>
<keyword evidence="1" id="KW-0547">Nucleotide-binding</keyword>
<name>A0A9D2T761_9FIRM</name>
<reference evidence="6" key="1">
    <citation type="journal article" date="2021" name="PeerJ">
        <title>Extensive microbial diversity within the chicken gut microbiome revealed by metagenomics and culture.</title>
        <authorList>
            <person name="Gilroy R."/>
            <person name="Ravi A."/>
            <person name="Getino M."/>
            <person name="Pursley I."/>
            <person name="Horton D.L."/>
            <person name="Alikhan N.F."/>
            <person name="Baker D."/>
            <person name="Gharbi K."/>
            <person name="Hall N."/>
            <person name="Watson M."/>
            <person name="Adriaenssens E.M."/>
            <person name="Foster-Nyarko E."/>
            <person name="Jarju S."/>
            <person name="Secka A."/>
            <person name="Antonio M."/>
            <person name="Oren A."/>
            <person name="Chaudhuri R.R."/>
            <person name="La Ragione R."/>
            <person name="Hildebrand F."/>
            <person name="Pallen M.J."/>
        </authorList>
    </citation>
    <scope>NUCLEOTIDE SEQUENCE</scope>
    <source>
        <strain evidence="6">CHK183-5548</strain>
    </source>
</reference>
<keyword evidence="4" id="KW-0804">Transcription</keyword>
<dbReference type="SMART" id="SM00091">
    <property type="entry name" value="PAS"/>
    <property type="match status" value="1"/>
</dbReference>
<dbReference type="SUPFAM" id="SSF46689">
    <property type="entry name" value="Homeodomain-like"/>
    <property type="match status" value="1"/>
</dbReference>
<dbReference type="GO" id="GO:0043565">
    <property type="term" value="F:sequence-specific DNA binding"/>
    <property type="evidence" value="ECO:0007669"/>
    <property type="project" value="InterPro"/>
</dbReference>
<dbReference type="GO" id="GO:0006355">
    <property type="term" value="P:regulation of DNA-templated transcription"/>
    <property type="evidence" value="ECO:0007669"/>
    <property type="project" value="InterPro"/>
</dbReference>
<dbReference type="Gene3D" id="3.40.50.10660">
    <property type="entry name" value="PrpR receptor domain-like"/>
    <property type="match status" value="1"/>
</dbReference>
<dbReference type="PANTHER" id="PTHR32071">
    <property type="entry name" value="TRANSCRIPTIONAL REGULATORY PROTEIN"/>
    <property type="match status" value="1"/>
</dbReference>
<comment type="caution">
    <text evidence="6">The sequence shown here is derived from an EMBL/GenBank/DDBJ whole genome shotgun (WGS) entry which is preliminary data.</text>
</comment>
<dbReference type="FunFam" id="3.40.50.300:FF:000006">
    <property type="entry name" value="DNA-binding transcriptional regulator NtrC"/>
    <property type="match status" value="1"/>
</dbReference>
<evidence type="ECO:0000256" key="3">
    <source>
        <dbReference type="ARBA" id="ARBA00023015"/>
    </source>
</evidence>
<dbReference type="Gene3D" id="1.10.10.60">
    <property type="entry name" value="Homeodomain-like"/>
    <property type="match status" value="1"/>
</dbReference>
<dbReference type="InterPro" id="IPR000014">
    <property type="entry name" value="PAS"/>
</dbReference>
<evidence type="ECO:0000313" key="6">
    <source>
        <dbReference type="EMBL" id="HJC48149.1"/>
    </source>
</evidence>
<organism evidence="6 7">
    <name type="scientific">Candidatus Lachnoclostridium pullistercoris</name>
    <dbReference type="NCBI Taxonomy" id="2838632"/>
    <lineage>
        <taxon>Bacteria</taxon>
        <taxon>Bacillati</taxon>
        <taxon>Bacillota</taxon>
        <taxon>Clostridia</taxon>
        <taxon>Lachnospirales</taxon>
        <taxon>Lachnospiraceae</taxon>
    </lineage>
</organism>
<dbReference type="SUPFAM" id="SSF52540">
    <property type="entry name" value="P-loop containing nucleoside triphosphate hydrolases"/>
    <property type="match status" value="1"/>
</dbReference>
<dbReference type="Gene3D" id="1.10.8.60">
    <property type="match status" value="1"/>
</dbReference>
<dbReference type="Gene3D" id="3.40.50.300">
    <property type="entry name" value="P-loop containing nucleotide triphosphate hydrolases"/>
    <property type="match status" value="1"/>
</dbReference>
<dbReference type="InterPro" id="IPR002197">
    <property type="entry name" value="HTH_Fis"/>
</dbReference>
<dbReference type="Gene3D" id="3.40.50.2300">
    <property type="match status" value="1"/>
</dbReference>
<keyword evidence="3" id="KW-0805">Transcription regulation</keyword>
<sequence>MRDRVLFFLTVRELQESIKKCADNFGFDVTIKLWQSDDDMPVVSAIEKNFDAVLCRGFMYEKVKKLSLRIPVINCPVVAGEYIASVDAAKKSLKTEHPKIYRIGTRIDPAMCEQISRITGTDIKCLEASLDQPQSVDLALQQAEENHADAVICGPAVEKVLQSLHPSVPVSSQGVVNELSYESVTLGFQMAKYALQSARLVMKRNQILESMMQYSFDAVISLDHSYRIMLLNSTAEDIFQLQESDVRGHFFFEVFPLFYPHIQFEKVRQIGELFGKKIQIEEKEYVLNIICISGEEKDAERAEDCFYILYIKDLENSEHLQNAAYENVEKLESDAQYVFEDIIGQSQKLKQAVFKAKRFAEYDAAVMIMGESGTGKELFAQSIHNASRRKHERFVAINCASIPVNLLESELFGYTKGAFTGALKDGKKGLFEIADRGTLFLDEITEMDLQGQKKLLRVLSEKKVRRIGDEVSRHVDVRIITATNKNVLRMIEEGKFLEDLFYRLNILALKVPPLRERKGDIRLLAQHFIHKYGKECRRRIVLEEGAWEILEKVPWKGNVRQLKNFCERLVIVSEQRLVTSDMVWEELIEGCYCEEPNISNDVPKKNAKSERWKTEREQILAVLNETGGRRDMAAEELGISLSTLYRKIKKYGIVISAR</sequence>
<reference evidence="6" key="2">
    <citation type="submission" date="2021-04" db="EMBL/GenBank/DDBJ databases">
        <authorList>
            <person name="Gilroy R."/>
        </authorList>
    </citation>
    <scope>NUCLEOTIDE SEQUENCE</scope>
    <source>
        <strain evidence="6">CHK183-5548</strain>
    </source>
</reference>
<dbReference type="Pfam" id="PF00158">
    <property type="entry name" value="Sigma54_activat"/>
    <property type="match status" value="1"/>
</dbReference>
<keyword evidence="2" id="KW-0067">ATP-binding</keyword>
<dbReference type="EMBL" id="DWWL01000057">
    <property type="protein sequence ID" value="HJC48149.1"/>
    <property type="molecule type" value="Genomic_DNA"/>
</dbReference>
<dbReference type="InterPro" id="IPR002078">
    <property type="entry name" value="Sigma_54_int"/>
</dbReference>
<dbReference type="InterPro" id="IPR003593">
    <property type="entry name" value="AAA+_ATPase"/>
</dbReference>
<dbReference type="PROSITE" id="PS00675">
    <property type="entry name" value="SIGMA54_INTERACT_1"/>
    <property type="match status" value="1"/>
</dbReference>
<dbReference type="InterPro" id="IPR025662">
    <property type="entry name" value="Sigma_54_int_dom_ATP-bd_1"/>
</dbReference>
<dbReference type="GO" id="GO:0000156">
    <property type="term" value="F:phosphorelay response regulator activity"/>
    <property type="evidence" value="ECO:0007669"/>
    <property type="project" value="InterPro"/>
</dbReference>
<dbReference type="InterPro" id="IPR027417">
    <property type="entry name" value="P-loop_NTPase"/>
</dbReference>
<dbReference type="AlphaFoldDB" id="A0A9D2T761"/>
<gene>
    <name evidence="6" type="ORF">IAA04_08875</name>
</gene>
<dbReference type="Proteomes" id="UP000823883">
    <property type="component" value="Unassembled WGS sequence"/>
</dbReference>
<dbReference type="PRINTS" id="PR01590">
    <property type="entry name" value="HTHFIS"/>
</dbReference>
<dbReference type="SMART" id="SM00382">
    <property type="entry name" value="AAA"/>
    <property type="match status" value="1"/>
</dbReference>
<dbReference type="Pfam" id="PF02954">
    <property type="entry name" value="HTH_8"/>
    <property type="match status" value="1"/>
</dbReference>
<evidence type="ECO:0000256" key="4">
    <source>
        <dbReference type="ARBA" id="ARBA00023163"/>
    </source>
</evidence>
<dbReference type="CDD" id="cd00009">
    <property type="entry name" value="AAA"/>
    <property type="match status" value="1"/>
</dbReference>
<dbReference type="SUPFAM" id="SSF159800">
    <property type="entry name" value="PrpR receptor domain-like"/>
    <property type="match status" value="1"/>
</dbReference>
<dbReference type="Gene3D" id="3.30.450.20">
    <property type="entry name" value="PAS domain"/>
    <property type="match status" value="1"/>
</dbReference>
<accession>A0A9D2T761</accession>
<dbReference type="InterPro" id="IPR009057">
    <property type="entry name" value="Homeodomain-like_sf"/>
</dbReference>
<dbReference type="InterPro" id="IPR035965">
    <property type="entry name" value="PAS-like_dom_sf"/>
</dbReference>
<dbReference type="SUPFAM" id="SSF55785">
    <property type="entry name" value="PYP-like sensor domain (PAS domain)"/>
    <property type="match status" value="1"/>
</dbReference>
<dbReference type="GO" id="GO:0005524">
    <property type="term" value="F:ATP binding"/>
    <property type="evidence" value="ECO:0007669"/>
    <property type="project" value="UniProtKB-KW"/>
</dbReference>
<feature type="domain" description="Sigma-54 factor interaction" evidence="5">
    <location>
        <begin position="342"/>
        <end position="571"/>
    </location>
</feature>
<protein>
    <submittedName>
        <fullName evidence="6">Sigma 54-interacting transcriptional regulator</fullName>
    </submittedName>
</protein>
<evidence type="ECO:0000313" key="7">
    <source>
        <dbReference type="Proteomes" id="UP000823883"/>
    </source>
</evidence>
<dbReference type="PROSITE" id="PS50045">
    <property type="entry name" value="SIGMA54_INTERACT_4"/>
    <property type="match status" value="1"/>
</dbReference>
<proteinExistence type="predicted"/>
<evidence type="ECO:0000259" key="5">
    <source>
        <dbReference type="PROSITE" id="PS50045"/>
    </source>
</evidence>
<dbReference type="PANTHER" id="PTHR32071:SF57">
    <property type="entry name" value="C4-DICARBOXYLATE TRANSPORT TRANSCRIPTIONAL REGULATORY PROTEIN DCTD"/>
    <property type="match status" value="1"/>
</dbReference>
<dbReference type="Pfam" id="PF25601">
    <property type="entry name" value="AAA_lid_14"/>
    <property type="match status" value="1"/>
</dbReference>
<evidence type="ECO:0000256" key="1">
    <source>
        <dbReference type="ARBA" id="ARBA00022741"/>
    </source>
</evidence>